<dbReference type="InterPro" id="IPR011051">
    <property type="entry name" value="RmlC_Cupin_sf"/>
</dbReference>
<dbReference type="SUPFAM" id="SSF51182">
    <property type="entry name" value="RmlC-like cupins"/>
    <property type="match status" value="1"/>
</dbReference>
<evidence type="ECO:0000313" key="2">
    <source>
        <dbReference type="EMBL" id="CAH1521300.1"/>
    </source>
</evidence>
<protein>
    <submittedName>
        <fullName evidence="2">Cupin_2 domain-containing protein</fullName>
    </submittedName>
</protein>
<reference evidence="2" key="1">
    <citation type="submission" date="2022-01" db="EMBL/GenBank/DDBJ databases">
        <authorList>
            <person name="Lagorce A."/>
        </authorList>
    </citation>
    <scope>NUCLEOTIDE SEQUENCE</scope>
    <source>
        <strain evidence="2">Th15_F1_D04</strain>
    </source>
</reference>
<dbReference type="EMBL" id="CAKMTQ010000001">
    <property type="protein sequence ID" value="CAH1521300.1"/>
    <property type="molecule type" value="Genomic_DNA"/>
</dbReference>
<dbReference type="Pfam" id="PF07883">
    <property type="entry name" value="Cupin_2"/>
    <property type="match status" value="1"/>
</dbReference>
<gene>
    <name evidence="2" type="ORF">THF1D04_10751</name>
</gene>
<comment type="caution">
    <text evidence="2">The sequence shown here is derived from an EMBL/GenBank/DDBJ whole genome shotgun (WGS) entry which is preliminary data.</text>
</comment>
<proteinExistence type="predicted"/>
<evidence type="ECO:0000313" key="3">
    <source>
        <dbReference type="Proteomes" id="UP001295420"/>
    </source>
</evidence>
<dbReference type="Gene3D" id="2.60.120.10">
    <property type="entry name" value="Jelly Rolls"/>
    <property type="match status" value="1"/>
</dbReference>
<dbReference type="AlphaFoldDB" id="A0AAU9PYP2"/>
<feature type="domain" description="Cupin type-2" evidence="1">
    <location>
        <begin position="119"/>
        <end position="184"/>
    </location>
</feature>
<accession>A0AAU9PYP2</accession>
<dbReference type="RefSeq" id="WP_409929984.1">
    <property type="nucleotide sequence ID" value="NZ_CAKMTQ010000001.1"/>
</dbReference>
<organism evidence="2 3">
    <name type="scientific">Vibrio owensii</name>
    <dbReference type="NCBI Taxonomy" id="696485"/>
    <lineage>
        <taxon>Bacteria</taxon>
        <taxon>Pseudomonadati</taxon>
        <taxon>Pseudomonadota</taxon>
        <taxon>Gammaproteobacteria</taxon>
        <taxon>Vibrionales</taxon>
        <taxon>Vibrionaceae</taxon>
        <taxon>Vibrio</taxon>
    </lineage>
</organism>
<dbReference type="Proteomes" id="UP001295420">
    <property type="component" value="Unassembled WGS sequence"/>
</dbReference>
<sequence length="212" mass="23907">MENESKYGVFYHEPLGDAVKRENRLHELYSYTAYCGEHEIMVSKGDSVIYVDDNMNVAYWVAGGVRVESSIFAVVLRGYQCGDKTATLLEKVNLPYVNGCATRQIFPPERIGDPTLQQLTIPPHTSEQIHHIHPTARVVLVIRGRGYSIVGQKEDMTETELLPGMVCILDPMCPHHFRTEENELTVLPVHVWSSTPPSLESNHPMFNGTKEV</sequence>
<name>A0AAU9PYP2_9VIBR</name>
<dbReference type="InterPro" id="IPR013096">
    <property type="entry name" value="Cupin_2"/>
</dbReference>
<evidence type="ECO:0000259" key="1">
    <source>
        <dbReference type="Pfam" id="PF07883"/>
    </source>
</evidence>
<dbReference type="InterPro" id="IPR014710">
    <property type="entry name" value="RmlC-like_jellyroll"/>
</dbReference>